<name>A0A2X2LHI6_SPHMU</name>
<dbReference type="Gene3D" id="1.20.1250.20">
    <property type="entry name" value="MFS general substrate transporter like domains"/>
    <property type="match status" value="1"/>
</dbReference>
<dbReference type="Proteomes" id="UP000251241">
    <property type="component" value="Unassembled WGS sequence"/>
</dbReference>
<dbReference type="GO" id="GO:0016020">
    <property type="term" value="C:membrane"/>
    <property type="evidence" value="ECO:0007669"/>
    <property type="project" value="UniProtKB-ARBA"/>
</dbReference>
<evidence type="ECO:0000313" key="6">
    <source>
        <dbReference type="EMBL" id="SPZ92729.1"/>
    </source>
</evidence>
<accession>A0A2X2LHI6</accession>
<dbReference type="PROSITE" id="PS50850">
    <property type="entry name" value="MFS"/>
    <property type="match status" value="1"/>
</dbReference>
<dbReference type="EMBL" id="UAUU01000011">
    <property type="protein sequence ID" value="SPZ92729.1"/>
    <property type="molecule type" value="Genomic_DNA"/>
</dbReference>
<comment type="subcellular location">
    <subcellularLocation>
        <location evidence="1">Endomembrane system</location>
        <topology evidence="1">Multi-pass membrane protein</topology>
    </subcellularLocation>
</comment>
<organism evidence="6 7">
    <name type="scientific">Sphingobacterium multivorum</name>
    <dbReference type="NCBI Taxonomy" id="28454"/>
    <lineage>
        <taxon>Bacteria</taxon>
        <taxon>Pseudomonadati</taxon>
        <taxon>Bacteroidota</taxon>
        <taxon>Sphingobacteriia</taxon>
        <taxon>Sphingobacteriales</taxon>
        <taxon>Sphingobacteriaceae</taxon>
        <taxon>Sphingobacterium</taxon>
    </lineage>
</organism>
<evidence type="ECO:0000313" key="7">
    <source>
        <dbReference type="Proteomes" id="UP000251241"/>
    </source>
</evidence>
<keyword evidence="2" id="KW-0812">Transmembrane</keyword>
<dbReference type="PANTHER" id="PTHR43826">
    <property type="entry name" value="GLUCOSE-6-PHOSPHATE EXCHANGER SLC37A4"/>
    <property type="match status" value="1"/>
</dbReference>
<evidence type="ECO:0000256" key="4">
    <source>
        <dbReference type="ARBA" id="ARBA00023136"/>
    </source>
</evidence>
<dbReference type="PANTHER" id="PTHR43826:SF3">
    <property type="entry name" value="GLUCOSE-6-PHOSPHATE EXCHANGER SLC37A4"/>
    <property type="match status" value="1"/>
</dbReference>
<dbReference type="AlphaFoldDB" id="A0A2X2LHI6"/>
<dbReference type="GO" id="GO:0035435">
    <property type="term" value="P:phosphate ion transmembrane transport"/>
    <property type="evidence" value="ECO:0007669"/>
    <property type="project" value="TreeGrafter"/>
</dbReference>
<dbReference type="InterPro" id="IPR036259">
    <property type="entry name" value="MFS_trans_sf"/>
</dbReference>
<keyword evidence="4" id="KW-0472">Membrane</keyword>
<evidence type="ECO:0000256" key="3">
    <source>
        <dbReference type="ARBA" id="ARBA00022989"/>
    </source>
</evidence>
<evidence type="ECO:0000256" key="1">
    <source>
        <dbReference type="ARBA" id="ARBA00004127"/>
    </source>
</evidence>
<sequence>MERKFRKDQWKMLFVTMFCYLFFYTGRHNFGWAARGIAKELDISFQQVGWISFTMLMGYAIGQLINGNLADRWSPKMMIVAGGGLSILCNLAISFAGSYTAILVLWTLNGYFQSMAWGSGGKLISNWWSSSERGKAFGFYTMAAGSSSVLTFLMALVLVQQEQSWRTLFRYPILFLAGALLVFLFVAYSDPKKKAILLLTKKKESRIRKTHQNKLQHQKNKKLEAVLSACISASQLYDRFARHRFSKYGTVWFNLLGTDPLFRQQLQRIFRQYVVNLTHPHWDGPWCCFFRIHFRPRL</sequence>
<feature type="domain" description="Major facilitator superfamily (MFS) profile" evidence="5">
    <location>
        <begin position="12"/>
        <end position="298"/>
    </location>
</feature>
<evidence type="ECO:0000259" key="5">
    <source>
        <dbReference type="PROSITE" id="PS50850"/>
    </source>
</evidence>
<dbReference type="SUPFAM" id="SSF103473">
    <property type="entry name" value="MFS general substrate transporter"/>
    <property type="match status" value="1"/>
</dbReference>
<proteinExistence type="predicted"/>
<dbReference type="GO" id="GO:0061513">
    <property type="term" value="F:glucose 6-phosphate:phosphate antiporter activity"/>
    <property type="evidence" value="ECO:0007669"/>
    <property type="project" value="TreeGrafter"/>
</dbReference>
<dbReference type="InterPro" id="IPR011701">
    <property type="entry name" value="MFS"/>
</dbReference>
<keyword evidence="3" id="KW-1133">Transmembrane helix</keyword>
<protein>
    <submittedName>
        <fullName evidence="6">G-3-P permease</fullName>
    </submittedName>
</protein>
<reference evidence="6 7" key="1">
    <citation type="submission" date="2018-06" db="EMBL/GenBank/DDBJ databases">
        <authorList>
            <consortium name="Pathogen Informatics"/>
            <person name="Doyle S."/>
        </authorList>
    </citation>
    <scope>NUCLEOTIDE SEQUENCE [LARGE SCALE GENOMIC DNA]</scope>
    <source>
        <strain evidence="6 7">NCTC11343</strain>
    </source>
</reference>
<dbReference type="InterPro" id="IPR020846">
    <property type="entry name" value="MFS_dom"/>
</dbReference>
<dbReference type="InterPro" id="IPR051337">
    <property type="entry name" value="OPA_Antiporter"/>
</dbReference>
<gene>
    <name evidence="6" type="primary">glpT</name>
    <name evidence="6" type="ORF">NCTC11343_04716</name>
</gene>
<dbReference type="Pfam" id="PF07690">
    <property type="entry name" value="MFS_1"/>
    <property type="match status" value="1"/>
</dbReference>
<dbReference type="GO" id="GO:0012505">
    <property type="term" value="C:endomembrane system"/>
    <property type="evidence" value="ECO:0007669"/>
    <property type="project" value="UniProtKB-SubCell"/>
</dbReference>
<evidence type="ECO:0000256" key="2">
    <source>
        <dbReference type="ARBA" id="ARBA00022692"/>
    </source>
</evidence>